<name>A0A6A6X659_9PLEO</name>
<dbReference type="PANTHER" id="PTHR45626">
    <property type="entry name" value="TRANSCRIPTION TERMINATION FACTOR 2-RELATED"/>
    <property type="match status" value="1"/>
</dbReference>
<keyword evidence="1" id="KW-0547">Nucleotide-binding</keyword>
<dbReference type="SUPFAM" id="SSF52540">
    <property type="entry name" value="P-loop containing nucleoside triphosphate hydrolases"/>
    <property type="match status" value="2"/>
</dbReference>
<evidence type="ECO:0000256" key="3">
    <source>
        <dbReference type="ARBA" id="ARBA00022840"/>
    </source>
</evidence>
<evidence type="ECO:0000313" key="5">
    <source>
        <dbReference type="EMBL" id="KAF2791731.1"/>
    </source>
</evidence>
<dbReference type="Proteomes" id="UP000799757">
    <property type="component" value="Unassembled WGS sequence"/>
</dbReference>
<accession>A0A6A6X659</accession>
<dbReference type="InterPro" id="IPR038718">
    <property type="entry name" value="SNF2-like_sf"/>
</dbReference>
<dbReference type="PANTHER" id="PTHR45626:SF22">
    <property type="entry name" value="DNA REPAIR PROTEIN RAD5"/>
    <property type="match status" value="1"/>
</dbReference>
<dbReference type="SMART" id="SM00487">
    <property type="entry name" value="DEXDc"/>
    <property type="match status" value="1"/>
</dbReference>
<dbReference type="AlphaFoldDB" id="A0A6A6X659"/>
<dbReference type="OrthoDB" id="448448at2759"/>
<dbReference type="EMBL" id="MU002004">
    <property type="protein sequence ID" value="KAF2791731.1"/>
    <property type="molecule type" value="Genomic_DNA"/>
</dbReference>
<gene>
    <name evidence="5" type="ORF">K505DRAFT_248287</name>
</gene>
<evidence type="ECO:0000313" key="6">
    <source>
        <dbReference type="Proteomes" id="UP000799757"/>
    </source>
</evidence>
<evidence type="ECO:0000256" key="2">
    <source>
        <dbReference type="ARBA" id="ARBA00022801"/>
    </source>
</evidence>
<dbReference type="InterPro" id="IPR014001">
    <property type="entry name" value="Helicase_ATP-bd"/>
</dbReference>
<feature type="domain" description="Helicase ATP-binding" evidence="4">
    <location>
        <begin position="62"/>
        <end position="244"/>
    </location>
</feature>
<dbReference type="InterPro" id="IPR049730">
    <property type="entry name" value="SNF2/RAD54-like_C"/>
</dbReference>
<organism evidence="5 6">
    <name type="scientific">Melanomma pulvis-pyrius CBS 109.77</name>
    <dbReference type="NCBI Taxonomy" id="1314802"/>
    <lineage>
        <taxon>Eukaryota</taxon>
        <taxon>Fungi</taxon>
        <taxon>Dikarya</taxon>
        <taxon>Ascomycota</taxon>
        <taxon>Pezizomycotina</taxon>
        <taxon>Dothideomycetes</taxon>
        <taxon>Pleosporomycetidae</taxon>
        <taxon>Pleosporales</taxon>
        <taxon>Melanommataceae</taxon>
        <taxon>Melanomma</taxon>
    </lineage>
</organism>
<proteinExistence type="predicted"/>
<dbReference type="Gene3D" id="3.40.50.300">
    <property type="entry name" value="P-loop containing nucleotide triphosphate hydrolases"/>
    <property type="match status" value="1"/>
</dbReference>
<keyword evidence="3" id="KW-0067">ATP-binding</keyword>
<dbReference type="PROSITE" id="PS51192">
    <property type="entry name" value="HELICASE_ATP_BIND_1"/>
    <property type="match status" value="1"/>
</dbReference>
<dbReference type="GO" id="GO:0005634">
    <property type="term" value="C:nucleus"/>
    <property type="evidence" value="ECO:0007669"/>
    <property type="project" value="TreeGrafter"/>
</dbReference>
<dbReference type="GO" id="GO:0008094">
    <property type="term" value="F:ATP-dependent activity, acting on DNA"/>
    <property type="evidence" value="ECO:0007669"/>
    <property type="project" value="TreeGrafter"/>
</dbReference>
<dbReference type="Gene3D" id="3.40.50.10810">
    <property type="entry name" value="Tandem AAA-ATPase domain"/>
    <property type="match status" value="1"/>
</dbReference>
<dbReference type="Pfam" id="PF00176">
    <property type="entry name" value="SNF2-rel_dom"/>
    <property type="match status" value="1"/>
</dbReference>
<dbReference type="InterPro" id="IPR027417">
    <property type="entry name" value="P-loop_NTPase"/>
</dbReference>
<dbReference type="CDD" id="cd18008">
    <property type="entry name" value="DEXDc_SHPRH-like"/>
    <property type="match status" value="1"/>
</dbReference>
<dbReference type="GO" id="GO:0006281">
    <property type="term" value="P:DNA repair"/>
    <property type="evidence" value="ECO:0007669"/>
    <property type="project" value="TreeGrafter"/>
</dbReference>
<protein>
    <recommendedName>
        <fullName evidence="4">Helicase ATP-binding domain-containing protein</fullName>
    </recommendedName>
</protein>
<dbReference type="CDD" id="cd18793">
    <property type="entry name" value="SF2_C_SNF"/>
    <property type="match status" value="1"/>
</dbReference>
<dbReference type="InterPro" id="IPR000330">
    <property type="entry name" value="SNF2_N"/>
</dbReference>
<dbReference type="GO" id="GO:0016787">
    <property type="term" value="F:hydrolase activity"/>
    <property type="evidence" value="ECO:0007669"/>
    <property type="project" value="UniProtKB-KW"/>
</dbReference>
<reference evidence="5" key="1">
    <citation type="journal article" date="2020" name="Stud. Mycol.">
        <title>101 Dothideomycetes genomes: a test case for predicting lifestyles and emergence of pathogens.</title>
        <authorList>
            <person name="Haridas S."/>
            <person name="Albert R."/>
            <person name="Binder M."/>
            <person name="Bloem J."/>
            <person name="Labutti K."/>
            <person name="Salamov A."/>
            <person name="Andreopoulos B."/>
            <person name="Baker S."/>
            <person name="Barry K."/>
            <person name="Bills G."/>
            <person name="Bluhm B."/>
            <person name="Cannon C."/>
            <person name="Castanera R."/>
            <person name="Culley D."/>
            <person name="Daum C."/>
            <person name="Ezra D."/>
            <person name="Gonzalez J."/>
            <person name="Henrissat B."/>
            <person name="Kuo A."/>
            <person name="Liang C."/>
            <person name="Lipzen A."/>
            <person name="Lutzoni F."/>
            <person name="Magnuson J."/>
            <person name="Mondo S."/>
            <person name="Nolan M."/>
            <person name="Ohm R."/>
            <person name="Pangilinan J."/>
            <person name="Park H.-J."/>
            <person name="Ramirez L."/>
            <person name="Alfaro M."/>
            <person name="Sun H."/>
            <person name="Tritt A."/>
            <person name="Yoshinaga Y."/>
            <person name="Zwiers L.-H."/>
            <person name="Turgeon B."/>
            <person name="Goodwin S."/>
            <person name="Spatafora J."/>
            <person name="Crous P."/>
            <person name="Grigoriev I."/>
        </authorList>
    </citation>
    <scope>NUCLEOTIDE SEQUENCE</scope>
    <source>
        <strain evidence="5">CBS 109.77</strain>
    </source>
</reference>
<dbReference type="InterPro" id="IPR050628">
    <property type="entry name" value="SNF2_RAD54_helicase_TF"/>
</dbReference>
<sequence>MTLPRPILIRTTLHKHQKQALAFMLRRETGWSFDGKEPDVWKASNTDQGRIYTNRISHTHYTEAPPQFYGGILADSVGFGKTLTMIALAASDLGTNQAMNDCIATGGDSKPCVKATLIVVPQPLLVSWEEQLLEHVIDGGLRFYTHHGKTRINELSDLDAINIVLTTYPTIKGDWVATPNHIIFSIRWKRVILDDAHLVIRNLKSTMARSIFSLDSVSRWAVIGTPIQNRLTDLAGLFKFIKVYPYDDPKYLEGDITHLFRSGEEEEAVKRLEYLSSCVMVRRGQLAIDHPSRSTIDCPVEFSKAEKRVYETMRQHTLANLDDALLHESDLSTSDVYVTSLQQIVSMRRMCNLGLHYNTPSNWVSASDWKIVAQEIFNFQCKLQPLACSQCSFTYDLSGTIINDPNIQFPPFFSRCLKYACSHCSFELNKSGVQMICGHTPPCPTASVPFGLSLFGQRPSHGSYQIEKTSIPFPSKVKVLVADVKTLPLDVKCIVFSNWDQSLNIVKDGLAQAGICSIHLDRASTMSLSQRQHILAQFKSDPSIRVMLLNMSFYTSRLNLTAASRVYIMEPHWQDRLPNLPTLALIHHIGQTRNVTTVRLYVRDTLEERLLKIDHQKQKVNSAKWLLSAHDGRLDDKVGNLQTLRSLLS</sequence>
<keyword evidence="2" id="KW-0378">Hydrolase</keyword>
<keyword evidence="6" id="KW-1185">Reference proteome</keyword>
<evidence type="ECO:0000256" key="1">
    <source>
        <dbReference type="ARBA" id="ARBA00022741"/>
    </source>
</evidence>
<dbReference type="GO" id="GO:0005524">
    <property type="term" value="F:ATP binding"/>
    <property type="evidence" value="ECO:0007669"/>
    <property type="project" value="UniProtKB-KW"/>
</dbReference>
<evidence type="ECO:0000259" key="4">
    <source>
        <dbReference type="PROSITE" id="PS51192"/>
    </source>
</evidence>